<proteinExistence type="predicted"/>
<name>A0AAQ0BV16_BURGL</name>
<evidence type="ECO:0000313" key="3">
    <source>
        <dbReference type="EMBL" id="QPQ94854.1"/>
    </source>
</evidence>
<dbReference type="RefSeq" id="WP_017432531.1">
    <property type="nucleotide sequence ID" value="NZ_CP021160.1"/>
</dbReference>
<accession>A0AAQ0BV16</accession>
<dbReference type="AlphaFoldDB" id="A0AAQ0BV16"/>
<keyword evidence="3" id="KW-0614">Plasmid</keyword>
<evidence type="ECO:0000313" key="4">
    <source>
        <dbReference type="Proteomes" id="UP000594892"/>
    </source>
</evidence>
<geneLocation type="plasmid" evidence="3 4">
    <name>unnamed2</name>
</geneLocation>
<protein>
    <submittedName>
        <fullName evidence="3">Uncharacterized protein</fullName>
    </submittedName>
</protein>
<organism evidence="3 4">
    <name type="scientific">Burkholderia glumae</name>
    <name type="common">Pseudomonas glumae</name>
    <dbReference type="NCBI Taxonomy" id="337"/>
    <lineage>
        <taxon>Bacteria</taxon>
        <taxon>Pseudomonadati</taxon>
        <taxon>Pseudomonadota</taxon>
        <taxon>Betaproteobacteria</taxon>
        <taxon>Burkholderiales</taxon>
        <taxon>Burkholderiaceae</taxon>
        <taxon>Burkholderia</taxon>
    </lineage>
</organism>
<evidence type="ECO:0000256" key="1">
    <source>
        <dbReference type="SAM" id="MobiDB-lite"/>
    </source>
</evidence>
<geneLocation type="plasmid" evidence="2 4">
    <name>unnamed1</name>
</geneLocation>
<dbReference type="Proteomes" id="UP000594892">
    <property type="component" value="Plasmid unnamed2"/>
</dbReference>
<gene>
    <name evidence="2" type="ORF">I6H06_28805</name>
    <name evidence="3" type="ORF">I6H06_30125</name>
</gene>
<dbReference type="Proteomes" id="UP000594892">
    <property type="component" value="Plasmid unnamed1"/>
</dbReference>
<evidence type="ECO:0000313" key="2">
    <source>
        <dbReference type="EMBL" id="QPQ94753.1"/>
    </source>
</evidence>
<dbReference type="EMBL" id="CP065602">
    <property type="protein sequence ID" value="QPQ94753.1"/>
    <property type="molecule type" value="Genomic_DNA"/>
</dbReference>
<feature type="region of interest" description="Disordered" evidence="1">
    <location>
        <begin position="87"/>
        <end position="114"/>
    </location>
</feature>
<feature type="compositionally biased region" description="Polar residues" evidence="1">
    <location>
        <begin position="91"/>
        <end position="107"/>
    </location>
</feature>
<dbReference type="EMBL" id="CP065603">
    <property type="protein sequence ID" value="QPQ94854.1"/>
    <property type="molecule type" value="Genomic_DNA"/>
</dbReference>
<dbReference type="GeneID" id="55642591"/>
<sequence>MPIRGGQAALLVEFASADVFYREIDDLVAGIALAAEWHDCISESEARAEGGRAKVGLMSASEADWRAVSSDQYLDAQERLEQLAEGERSANLDQGQRECNQWGSPTLQPVWKRT</sequence>
<reference evidence="3 4" key="1">
    <citation type="submission" date="2020-12" db="EMBL/GenBank/DDBJ databases">
        <title>FDA dAtabase for Regulatory Grade micrObial Sequences (FDA-ARGOS): Supporting development and validation of Infectious Disease Dx tests.</title>
        <authorList>
            <person name="Minogue T."/>
            <person name="Wolcott M."/>
            <person name="Wasieloski L."/>
            <person name="Aguilar W."/>
            <person name="Moore D."/>
            <person name="Jaissle J."/>
            <person name="Tallon L."/>
            <person name="Sadzewicz L."/>
            <person name="Zhao X."/>
            <person name="Boylan J."/>
            <person name="Ott S."/>
            <person name="Bowen H."/>
            <person name="Vavikolanu K."/>
            <person name="Mehta A."/>
            <person name="Aluvathingal J."/>
            <person name="Nadendla S."/>
            <person name="Yan Y."/>
            <person name="Sichtig H."/>
        </authorList>
    </citation>
    <scope>NUCLEOTIDE SEQUENCE [LARGE SCALE GENOMIC DNA]</scope>
    <source>
        <strain evidence="3 4">FDAARGOS_949</strain>
        <plasmid evidence="2 4">unnamed1</plasmid>
        <plasmid evidence="3 4">unnamed2</plasmid>
    </source>
</reference>